<protein>
    <submittedName>
        <fullName evidence="5">Male sterility, NAD-binding protein</fullName>
    </submittedName>
</protein>
<dbReference type="AlphaFoldDB" id="A0A167AC20"/>
<dbReference type="GO" id="GO:0031177">
    <property type="term" value="F:phosphopantetheine binding"/>
    <property type="evidence" value="ECO:0007669"/>
    <property type="project" value="InterPro"/>
</dbReference>
<dbReference type="OrthoDB" id="429813at2759"/>
<dbReference type="Proteomes" id="UP000076863">
    <property type="component" value="Unassembled WGS sequence"/>
</dbReference>
<dbReference type="InterPro" id="IPR051414">
    <property type="entry name" value="Adenylate-forming_Reductase"/>
</dbReference>
<dbReference type="SUPFAM" id="SSF47336">
    <property type="entry name" value="ACP-like"/>
    <property type="match status" value="1"/>
</dbReference>
<proteinExistence type="predicted"/>
<dbReference type="InterPro" id="IPR013120">
    <property type="entry name" value="FAR_NAD-bd"/>
</dbReference>
<dbReference type="InterPro" id="IPR042099">
    <property type="entry name" value="ANL_N_sf"/>
</dbReference>
<dbReference type="InterPro" id="IPR020806">
    <property type="entry name" value="PKS_PP-bd"/>
</dbReference>
<keyword evidence="6" id="KW-1185">Reference proteome</keyword>
<accession>A0A167AC20</accession>
<dbReference type="Gene3D" id="3.40.50.720">
    <property type="entry name" value="NAD(P)-binding Rossmann-like Domain"/>
    <property type="match status" value="1"/>
</dbReference>
<evidence type="ECO:0000256" key="2">
    <source>
        <dbReference type="ARBA" id="ARBA00022553"/>
    </source>
</evidence>
<dbReference type="InterPro" id="IPR000873">
    <property type="entry name" value="AMP-dep_synth/lig_dom"/>
</dbReference>
<dbReference type="PANTHER" id="PTHR43439">
    <property type="entry name" value="PHENYLACETATE-COENZYME A LIGASE"/>
    <property type="match status" value="1"/>
</dbReference>
<keyword evidence="1" id="KW-0596">Phosphopantetheine</keyword>
<reference evidence="5 6" key="1">
    <citation type="journal article" date="2016" name="Genome Biol. Evol.">
        <title>Divergent and convergent evolution of fungal pathogenicity.</title>
        <authorList>
            <person name="Shang Y."/>
            <person name="Xiao G."/>
            <person name="Zheng P."/>
            <person name="Cen K."/>
            <person name="Zhan S."/>
            <person name="Wang C."/>
        </authorList>
    </citation>
    <scope>NUCLEOTIDE SEQUENCE [LARGE SCALE GENOMIC DNA]</scope>
    <source>
        <strain evidence="5 6">RCEF 3172</strain>
    </source>
</reference>
<dbReference type="PROSITE" id="PS00012">
    <property type="entry name" value="PHOSPHOPANTETHEINE"/>
    <property type="match status" value="1"/>
</dbReference>
<dbReference type="PANTHER" id="PTHR43439:SF2">
    <property type="entry name" value="ENZYME, PUTATIVE (JCVI)-RELATED"/>
    <property type="match status" value="1"/>
</dbReference>
<dbReference type="Pfam" id="PF23562">
    <property type="entry name" value="AMP-binding_C_3"/>
    <property type="match status" value="1"/>
</dbReference>
<keyword evidence="2" id="KW-0597">Phosphoprotein</keyword>
<dbReference type="SUPFAM" id="SSF51735">
    <property type="entry name" value="NAD(P)-binding Rossmann-fold domains"/>
    <property type="match status" value="1"/>
</dbReference>
<dbReference type="Pfam" id="PF00501">
    <property type="entry name" value="AMP-binding"/>
    <property type="match status" value="1"/>
</dbReference>
<evidence type="ECO:0000313" key="5">
    <source>
        <dbReference type="EMBL" id="OAA38756.1"/>
    </source>
</evidence>
<dbReference type="PROSITE" id="PS00455">
    <property type="entry name" value="AMP_BINDING"/>
    <property type="match status" value="1"/>
</dbReference>
<dbReference type="Pfam" id="PF00550">
    <property type="entry name" value="PP-binding"/>
    <property type="match status" value="1"/>
</dbReference>
<dbReference type="InterPro" id="IPR036736">
    <property type="entry name" value="ACP-like_sf"/>
</dbReference>
<dbReference type="EMBL" id="AZHA01000025">
    <property type="protein sequence ID" value="OAA38756.1"/>
    <property type="molecule type" value="Genomic_DNA"/>
</dbReference>
<comment type="caution">
    <text evidence="5">The sequence shown here is derived from an EMBL/GenBank/DDBJ whole genome shotgun (WGS) entry which is preliminary data.</text>
</comment>
<feature type="domain" description="Carrier" evidence="4">
    <location>
        <begin position="556"/>
        <end position="634"/>
    </location>
</feature>
<organism evidence="5 6">
    <name type="scientific">Beauveria brongniartii RCEF 3172</name>
    <dbReference type="NCBI Taxonomy" id="1081107"/>
    <lineage>
        <taxon>Eukaryota</taxon>
        <taxon>Fungi</taxon>
        <taxon>Dikarya</taxon>
        <taxon>Ascomycota</taxon>
        <taxon>Pezizomycotina</taxon>
        <taxon>Sordariomycetes</taxon>
        <taxon>Hypocreomycetidae</taxon>
        <taxon>Hypocreales</taxon>
        <taxon>Cordycipitaceae</taxon>
        <taxon>Beauveria</taxon>
        <taxon>Beauveria brongniartii</taxon>
    </lineage>
</organism>
<dbReference type="Pfam" id="PF07993">
    <property type="entry name" value="NAD_binding_4"/>
    <property type="match status" value="1"/>
</dbReference>
<keyword evidence="3" id="KW-0521">NADP</keyword>
<dbReference type="SUPFAM" id="SSF56801">
    <property type="entry name" value="Acetyl-CoA synthetase-like"/>
    <property type="match status" value="1"/>
</dbReference>
<dbReference type="SMART" id="SM00823">
    <property type="entry name" value="PKS_PP"/>
    <property type="match status" value="1"/>
</dbReference>
<dbReference type="PROSITE" id="PS50075">
    <property type="entry name" value="CARRIER"/>
    <property type="match status" value="1"/>
</dbReference>
<sequence>MASLTPDRVVELHALYGKPITIDDVFRLRAEDEEHLPILAYAKHPSSLTEYELFTGKQLNNFINQTCWWLIDTGIKPNGRRTVALFGESDLSYSITMIALLRLGCRVMTISTRLGFLATRSLLERVECTMMLHGNSMRVMKTVAEIQAKLSNMKLGSLPSRSVWAAPDTQSIRSFVRDFRDEEAEGQEIALIMHSSGSTGYPKPLYQCHQGVLGDLLTGMGLDAFNPLPWFHLHGFLTSLQAIYMKRTAYLWNAALPITADNLVTALTALGPEIFHGVPYTVKVLAEHPRGIELLRKCKHVTSGGARPPDELGEFLVGNGVNFSTTFGLTETGHIGDSMRREKGDNGSWCYLRLHSYAAPHILFVPLPDANGEFEAIFLKTHPALRMSNSDDPPGSYHSGDIFAPHPTIANAWKYMARKDDCITLANGEKINPLAMEGILRQHSLVRDALMFGVDRLVPGMLIFKAESAASKSDEQYFLDILSALDEANSLADSFARISLDMIIIIPENIDYPKTDKCNIIRAATYRLFRDNIDAKYQDAEKRQVGQSSTKLQAPMSIQELQDHLQSLFQQLLGVTVQGVHADLFTAGVDSLQAVKVRNSIMRDLDTGDAHLPANFVYDSRTIATMALRIFQMSSAGAQSASTGLPNANGVDGTSVADATLRMQHLIDQHRPPPNLRERPMPISPREEVVILTGSTGALGAHLLHQLLHRSSVRHVYCLVRGVSSPLQRVLNSLAKRGIDIISQLGTVVLSKLSALHTANIGAPHLGLNVDIYHQLRSHATLIIHAAWPVNFQIPLESFAPHISGLRNLLDLSLVVPWRQPARVLYTSSVAAAMQTPRQPKGDAAIIPEDQIASLSYCLSTGYGQSKLVCERICDAYAEQGARVGVLRIGQIVGDTQNGIWSDTDTIAAIVRSGLVLGVLPRFSPEVDVCNWMPVDNMATACLQAAFGASEPDVDIPQRWKTEPSRKAIYYNIVGEESFSWNGAVLPRIKAAGIPFEAVAFAEWHSQVMNYTPREPGMTEAELPVAKLGDYLLLLFGDEAQVVRFDTAKACQDLSIMGTCTSIINSNLVEKFVRSWLAQWRVGTESVI</sequence>
<gene>
    <name evidence="5" type="ORF">BBO_07003</name>
</gene>
<evidence type="ECO:0000256" key="3">
    <source>
        <dbReference type="ARBA" id="ARBA00022857"/>
    </source>
</evidence>
<dbReference type="Gene3D" id="1.10.1200.10">
    <property type="entry name" value="ACP-like"/>
    <property type="match status" value="1"/>
</dbReference>
<evidence type="ECO:0000256" key="1">
    <source>
        <dbReference type="ARBA" id="ARBA00022450"/>
    </source>
</evidence>
<evidence type="ECO:0000313" key="6">
    <source>
        <dbReference type="Proteomes" id="UP000076863"/>
    </source>
</evidence>
<dbReference type="InterPro" id="IPR009081">
    <property type="entry name" value="PP-bd_ACP"/>
</dbReference>
<dbReference type="InterPro" id="IPR036291">
    <property type="entry name" value="NAD(P)-bd_dom_sf"/>
</dbReference>
<dbReference type="InterPro" id="IPR020845">
    <property type="entry name" value="AMP-binding_CS"/>
</dbReference>
<evidence type="ECO:0000259" key="4">
    <source>
        <dbReference type="PROSITE" id="PS50075"/>
    </source>
</evidence>
<dbReference type="InterPro" id="IPR006162">
    <property type="entry name" value="Ppantetheine_attach_site"/>
</dbReference>
<dbReference type="Gene3D" id="3.40.50.12780">
    <property type="entry name" value="N-terminal domain of ligase-like"/>
    <property type="match status" value="1"/>
</dbReference>
<name>A0A167AC20_9HYPO</name>